<dbReference type="Pfam" id="PF08268">
    <property type="entry name" value="FBA_3"/>
    <property type="match status" value="1"/>
</dbReference>
<dbReference type="Proteomes" id="UP000002051">
    <property type="component" value="Chromosome 5"/>
</dbReference>
<feature type="domain" description="F-box" evidence="1">
    <location>
        <begin position="40"/>
        <end position="86"/>
    </location>
</feature>
<evidence type="ECO:0000313" key="4">
    <source>
        <dbReference type="Proteomes" id="UP000002051"/>
    </source>
</evidence>
<dbReference type="PANTHER" id="PTHR31672">
    <property type="entry name" value="BNACNNG10540D PROTEIN"/>
    <property type="match status" value="1"/>
</dbReference>
<dbReference type="PaxDb" id="3880-AES97645"/>
<dbReference type="SUPFAM" id="SSF81383">
    <property type="entry name" value="F-box domain"/>
    <property type="match status" value="1"/>
</dbReference>
<dbReference type="PANTHER" id="PTHR31672:SF13">
    <property type="entry name" value="F-BOX PROTEIN CPR30-LIKE"/>
    <property type="match status" value="1"/>
</dbReference>
<sequence length="386" mass="44316">MARKAVKRNDTVSSPILTEKTITTKPQQLIGTLISSSLHSSPLPTIPFDLIPEILYRLPVKPLMQFRCVCKWWNSLISDPKFAKKHFRFSTTCLIHILTYSSLSQKYTIKSYPLDSLFTKDVACKKIAQHEIPSNHAVYIVGSCNGIICVAEYHIKFIQLPPLELQLNGYILQMHGFGHDPISDNYKVVVVFLDYDSTDNNKTDVKVVHNVGTNIWKDIKETFQYDRFIVEQKSGKYVNGTINWLASKDYSKGQRFIASFDLGNESYKKVLLPDCDYRAIDSLTLHLSVFGNCLCWISSNDVWIMKEYGMTASWTKLFTIPFMPSYYFFANVMHIFEDGLVTWKSTQDSIQNLVFYNSINGSVKFSYFQFEFILEVCVESLISPCS</sequence>
<dbReference type="InterPro" id="IPR017451">
    <property type="entry name" value="F-box-assoc_interact_dom"/>
</dbReference>
<reference evidence="2 4" key="2">
    <citation type="journal article" date="2014" name="BMC Genomics">
        <title>An improved genome release (version Mt4.0) for the model legume Medicago truncatula.</title>
        <authorList>
            <person name="Tang H."/>
            <person name="Krishnakumar V."/>
            <person name="Bidwell S."/>
            <person name="Rosen B."/>
            <person name="Chan A."/>
            <person name="Zhou S."/>
            <person name="Gentzbittel L."/>
            <person name="Childs K.L."/>
            <person name="Yandell M."/>
            <person name="Gundlach H."/>
            <person name="Mayer K.F."/>
            <person name="Schwartz D.C."/>
            <person name="Town C.D."/>
        </authorList>
    </citation>
    <scope>GENOME REANNOTATION</scope>
    <source>
        <strain evidence="3 4">cv. Jemalong A17</strain>
    </source>
</reference>
<dbReference type="InterPro" id="IPR050796">
    <property type="entry name" value="SCF_F-box_component"/>
</dbReference>
<dbReference type="Pfam" id="PF00646">
    <property type="entry name" value="F-box"/>
    <property type="match status" value="1"/>
</dbReference>
<dbReference type="SMART" id="SM00256">
    <property type="entry name" value="FBOX"/>
    <property type="match status" value="1"/>
</dbReference>
<dbReference type="InterPro" id="IPR001810">
    <property type="entry name" value="F-box_dom"/>
</dbReference>
<dbReference type="InterPro" id="IPR036047">
    <property type="entry name" value="F-box-like_dom_sf"/>
</dbReference>
<evidence type="ECO:0000259" key="1">
    <source>
        <dbReference type="PROSITE" id="PS50181"/>
    </source>
</evidence>
<dbReference type="STRING" id="3880.G7JX89"/>
<reference evidence="2 4" key="1">
    <citation type="journal article" date="2011" name="Nature">
        <title>The Medicago genome provides insight into the evolution of rhizobial symbioses.</title>
        <authorList>
            <person name="Young N.D."/>
            <person name="Debelle F."/>
            <person name="Oldroyd G.E."/>
            <person name="Geurts R."/>
            <person name="Cannon S.B."/>
            <person name="Udvardi M.K."/>
            <person name="Benedito V.A."/>
            <person name="Mayer K.F."/>
            <person name="Gouzy J."/>
            <person name="Schoof H."/>
            <person name="Van de Peer Y."/>
            <person name="Proost S."/>
            <person name="Cook D.R."/>
            <person name="Meyers B.C."/>
            <person name="Spannagl M."/>
            <person name="Cheung F."/>
            <person name="De Mita S."/>
            <person name="Krishnakumar V."/>
            <person name="Gundlach H."/>
            <person name="Zhou S."/>
            <person name="Mudge J."/>
            <person name="Bharti A.K."/>
            <person name="Murray J.D."/>
            <person name="Naoumkina M.A."/>
            <person name="Rosen B."/>
            <person name="Silverstein K.A."/>
            <person name="Tang H."/>
            <person name="Rombauts S."/>
            <person name="Zhao P.X."/>
            <person name="Zhou P."/>
            <person name="Barbe V."/>
            <person name="Bardou P."/>
            <person name="Bechner M."/>
            <person name="Bellec A."/>
            <person name="Berger A."/>
            <person name="Berges H."/>
            <person name="Bidwell S."/>
            <person name="Bisseling T."/>
            <person name="Choisne N."/>
            <person name="Couloux A."/>
            <person name="Denny R."/>
            <person name="Deshpande S."/>
            <person name="Dai X."/>
            <person name="Doyle J.J."/>
            <person name="Dudez A.M."/>
            <person name="Farmer A.D."/>
            <person name="Fouteau S."/>
            <person name="Franken C."/>
            <person name="Gibelin C."/>
            <person name="Gish J."/>
            <person name="Goldstein S."/>
            <person name="Gonzalez A.J."/>
            <person name="Green P.J."/>
            <person name="Hallab A."/>
            <person name="Hartog M."/>
            <person name="Hua A."/>
            <person name="Humphray S.J."/>
            <person name="Jeong D.H."/>
            <person name="Jing Y."/>
            <person name="Jocker A."/>
            <person name="Kenton S.M."/>
            <person name="Kim D.J."/>
            <person name="Klee K."/>
            <person name="Lai H."/>
            <person name="Lang C."/>
            <person name="Lin S."/>
            <person name="Macmil S.L."/>
            <person name="Magdelenat G."/>
            <person name="Matthews L."/>
            <person name="McCorrison J."/>
            <person name="Monaghan E.L."/>
            <person name="Mun J.H."/>
            <person name="Najar F.Z."/>
            <person name="Nicholson C."/>
            <person name="Noirot C."/>
            <person name="O'Bleness M."/>
            <person name="Paule C.R."/>
            <person name="Poulain J."/>
            <person name="Prion F."/>
            <person name="Qin B."/>
            <person name="Qu C."/>
            <person name="Retzel E.F."/>
            <person name="Riddle C."/>
            <person name="Sallet E."/>
            <person name="Samain S."/>
            <person name="Samson N."/>
            <person name="Sanders I."/>
            <person name="Saurat O."/>
            <person name="Scarpelli C."/>
            <person name="Schiex T."/>
            <person name="Segurens B."/>
            <person name="Severin A.J."/>
            <person name="Sherrier D.J."/>
            <person name="Shi R."/>
            <person name="Sims S."/>
            <person name="Singer S.R."/>
            <person name="Sinharoy S."/>
            <person name="Sterck L."/>
            <person name="Viollet A."/>
            <person name="Wang B.B."/>
            <person name="Wang K."/>
            <person name="Wang M."/>
            <person name="Wang X."/>
            <person name="Warfsmann J."/>
            <person name="Weissenbach J."/>
            <person name="White D.D."/>
            <person name="White J.D."/>
            <person name="Wiley G.B."/>
            <person name="Wincker P."/>
            <person name="Xing Y."/>
            <person name="Yang L."/>
            <person name="Yao Z."/>
            <person name="Ying F."/>
            <person name="Zhai J."/>
            <person name="Zhou L."/>
            <person name="Zuber A."/>
            <person name="Denarie J."/>
            <person name="Dixon R.A."/>
            <person name="May G.D."/>
            <person name="Schwartz D.C."/>
            <person name="Rogers J."/>
            <person name="Quetier F."/>
            <person name="Town C.D."/>
            <person name="Roe B.A."/>
        </authorList>
    </citation>
    <scope>NUCLEOTIDE SEQUENCE [LARGE SCALE GENOMIC DNA]</scope>
    <source>
        <strain evidence="2">A17</strain>
        <strain evidence="3 4">cv. Jemalong A17</strain>
    </source>
</reference>
<keyword evidence="4" id="KW-1185">Reference proteome</keyword>
<dbReference type="NCBIfam" id="TIGR01640">
    <property type="entry name" value="F_box_assoc_1"/>
    <property type="match status" value="1"/>
</dbReference>
<accession>G7JX89</accession>
<dbReference type="CDD" id="cd22157">
    <property type="entry name" value="F-box_AtFBW1-like"/>
    <property type="match status" value="1"/>
</dbReference>
<evidence type="ECO:0000313" key="2">
    <source>
        <dbReference type="EMBL" id="AES97645.1"/>
    </source>
</evidence>
<protein>
    <submittedName>
        <fullName evidence="2">F-box protein interaction domain protein</fullName>
    </submittedName>
</protein>
<dbReference type="PROSITE" id="PS50181">
    <property type="entry name" value="FBOX"/>
    <property type="match status" value="1"/>
</dbReference>
<name>G7JX89_MEDTR</name>
<dbReference type="InterPro" id="IPR013187">
    <property type="entry name" value="F-box-assoc_dom_typ3"/>
</dbReference>
<evidence type="ECO:0000313" key="3">
    <source>
        <dbReference type="EnsemblPlants" id="AES97645"/>
    </source>
</evidence>
<dbReference type="HOGENOM" id="CLU_027176_1_4_1"/>
<dbReference type="EMBL" id="CM001221">
    <property type="protein sequence ID" value="AES97645.1"/>
    <property type="molecule type" value="Genomic_DNA"/>
</dbReference>
<dbReference type="EnsemblPlants" id="AES97645">
    <property type="protein sequence ID" value="AES97645"/>
    <property type="gene ID" value="MTR_5g057690"/>
</dbReference>
<dbReference type="Gene3D" id="1.20.1280.50">
    <property type="match status" value="1"/>
</dbReference>
<gene>
    <name evidence="2" type="ordered locus">MTR_5g057690</name>
</gene>
<reference evidence="3" key="3">
    <citation type="submission" date="2015-04" db="UniProtKB">
        <authorList>
            <consortium name="EnsemblPlants"/>
        </authorList>
    </citation>
    <scope>IDENTIFICATION</scope>
    <source>
        <strain evidence="3">cv. Jemalong A17</strain>
    </source>
</reference>
<dbReference type="AlphaFoldDB" id="G7JX89"/>
<proteinExistence type="predicted"/>
<organism evidence="2 4">
    <name type="scientific">Medicago truncatula</name>
    <name type="common">Barrel medic</name>
    <name type="synonym">Medicago tribuloides</name>
    <dbReference type="NCBI Taxonomy" id="3880"/>
    <lineage>
        <taxon>Eukaryota</taxon>
        <taxon>Viridiplantae</taxon>
        <taxon>Streptophyta</taxon>
        <taxon>Embryophyta</taxon>
        <taxon>Tracheophyta</taxon>
        <taxon>Spermatophyta</taxon>
        <taxon>Magnoliopsida</taxon>
        <taxon>eudicotyledons</taxon>
        <taxon>Gunneridae</taxon>
        <taxon>Pentapetalae</taxon>
        <taxon>rosids</taxon>
        <taxon>fabids</taxon>
        <taxon>Fabales</taxon>
        <taxon>Fabaceae</taxon>
        <taxon>Papilionoideae</taxon>
        <taxon>50 kb inversion clade</taxon>
        <taxon>NPAAA clade</taxon>
        <taxon>Hologalegina</taxon>
        <taxon>IRL clade</taxon>
        <taxon>Trifolieae</taxon>
        <taxon>Medicago</taxon>
    </lineage>
</organism>